<accession>A0ACC1LHK6</accession>
<evidence type="ECO:0000313" key="2">
    <source>
        <dbReference type="Proteomes" id="UP001140096"/>
    </source>
</evidence>
<sequence length="211" mass="23533">MHSRYKAIKQGKSSYNAPPPQTQQPPSNTIYSQTPLSAPVTYQSQSQPQPPPQTQPIIHHNGTSGLAHHQHHQQQQSTLYQSHSATPTNQNHLQYSNQPIQAPPQQPAAPYGYTNYSYPATQSYSAQSTGLMYTQYPPVEYGGASYTQHQQYPLDTMSHSVPATYNVYNEPQGLASSYQNAAYSTPHLIHVSSDNIPQLRPKKHVHFADHS</sequence>
<keyword evidence="2" id="KW-1185">Reference proteome</keyword>
<dbReference type="Proteomes" id="UP001140096">
    <property type="component" value="Unassembled WGS sequence"/>
</dbReference>
<name>A0ACC1LHK6_9FUNG</name>
<protein>
    <submittedName>
        <fullName evidence="1">Uncharacterized protein</fullName>
    </submittedName>
</protein>
<comment type="caution">
    <text evidence="1">The sequence shown here is derived from an EMBL/GenBank/DDBJ whole genome shotgun (WGS) entry which is preliminary data.</text>
</comment>
<organism evidence="1 2">
    <name type="scientific">Coemansia furcata</name>
    <dbReference type="NCBI Taxonomy" id="417177"/>
    <lineage>
        <taxon>Eukaryota</taxon>
        <taxon>Fungi</taxon>
        <taxon>Fungi incertae sedis</taxon>
        <taxon>Zoopagomycota</taxon>
        <taxon>Kickxellomycotina</taxon>
        <taxon>Kickxellomycetes</taxon>
        <taxon>Kickxellales</taxon>
        <taxon>Kickxellaceae</taxon>
        <taxon>Coemansia</taxon>
    </lineage>
</organism>
<proteinExistence type="predicted"/>
<dbReference type="EMBL" id="JANBUP010000951">
    <property type="protein sequence ID" value="KAJ2809630.1"/>
    <property type="molecule type" value="Genomic_DNA"/>
</dbReference>
<evidence type="ECO:0000313" key="1">
    <source>
        <dbReference type="EMBL" id="KAJ2809630.1"/>
    </source>
</evidence>
<reference evidence="1" key="1">
    <citation type="submission" date="2022-07" db="EMBL/GenBank/DDBJ databases">
        <title>Phylogenomic reconstructions and comparative analyses of Kickxellomycotina fungi.</title>
        <authorList>
            <person name="Reynolds N.K."/>
            <person name="Stajich J.E."/>
            <person name="Barry K."/>
            <person name="Grigoriev I.V."/>
            <person name="Crous P."/>
            <person name="Smith M.E."/>
        </authorList>
    </citation>
    <scope>NUCLEOTIDE SEQUENCE</scope>
    <source>
        <strain evidence="1">CBS 102833</strain>
    </source>
</reference>
<gene>
    <name evidence="1" type="ORF">H4S07_003148</name>
</gene>